<keyword evidence="3" id="KW-1185">Reference proteome</keyword>
<reference evidence="3" key="1">
    <citation type="journal article" date="2019" name="Int. J. Syst. Evol. Microbiol.">
        <title>The Global Catalogue of Microorganisms (GCM) 10K type strain sequencing project: providing services to taxonomists for standard genome sequencing and annotation.</title>
        <authorList>
            <consortium name="The Broad Institute Genomics Platform"/>
            <consortium name="The Broad Institute Genome Sequencing Center for Infectious Disease"/>
            <person name="Wu L."/>
            <person name="Ma J."/>
        </authorList>
    </citation>
    <scope>NUCLEOTIDE SEQUENCE [LARGE SCALE GENOMIC DNA]</scope>
    <source>
        <strain evidence="3">KCTC 19466</strain>
    </source>
</reference>
<evidence type="ECO:0000313" key="2">
    <source>
        <dbReference type="EMBL" id="GHD00247.1"/>
    </source>
</evidence>
<dbReference type="RefSeq" id="WP_189348354.1">
    <property type="nucleotide sequence ID" value="NZ_BMXK01000001.1"/>
</dbReference>
<dbReference type="Proteomes" id="UP000642819">
    <property type="component" value="Unassembled WGS sequence"/>
</dbReference>
<dbReference type="Gene3D" id="3.40.50.720">
    <property type="entry name" value="NAD(P)-binding Rossmann-like Domain"/>
    <property type="match status" value="1"/>
</dbReference>
<dbReference type="Pfam" id="PF13460">
    <property type="entry name" value="NAD_binding_10"/>
    <property type="match status" value="1"/>
</dbReference>
<name>A0ABQ3GD62_9MICC</name>
<dbReference type="InterPro" id="IPR036291">
    <property type="entry name" value="NAD(P)-bd_dom_sf"/>
</dbReference>
<feature type="domain" description="NAD(P)-binding" evidence="1">
    <location>
        <begin position="7"/>
        <end position="191"/>
    </location>
</feature>
<dbReference type="PANTHER" id="PTHR15020">
    <property type="entry name" value="FLAVIN REDUCTASE-RELATED"/>
    <property type="match status" value="1"/>
</dbReference>
<dbReference type="EMBL" id="BMXK01000001">
    <property type="protein sequence ID" value="GHD00247.1"/>
    <property type="molecule type" value="Genomic_DNA"/>
</dbReference>
<dbReference type="SUPFAM" id="SSF51735">
    <property type="entry name" value="NAD(P)-binding Rossmann-fold domains"/>
    <property type="match status" value="1"/>
</dbReference>
<gene>
    <name evidence="2" type="ORF">GCM10008096_03290</name>
</gene>
<sequence length="223" mass="23578">MRIGIIGAAGGVGRRLARKLTDHGDEVTGFFRRSEQEEVVVASGAKPVLFDLVGDGPDSLANALAGHDAVVFAAGAHGTGTDQTSLIDGRGVEKTIVAADAAMVPRMILISAMPESGRGREVSESFAHYLDVKKAADQTLAGSGLDWVIVRPGRLTDDDGNNRVATGLAVPYGRIQRDDVAAFILEVLHEPRLTRHIVEVVDGPSTVHEAVDTLVELYGTPHL</sequence>
<evidence type="ECO:0000313" key="3">
    <source>
        <dbReference type="Proteomes" id="UP000642819"/>
    </source>
</evidence>
<protein>
    <submittedName>
        <fullName evidence="2">NAD-dependent dehydratase</fullName>
    </submittedName>
</protein>
<proteinExistence type="predicted"/>
<organism evidence="2 3">
    <name type="scientific">Zhihengliuella salsuginis</name>
    <dbReference type="NCBI Taxonomy" id="578222"/>
    <lineage>
        <taxon>Bacteria</taxon>
        <taxon>Bacillati</taxon>
        <taxon>Actinomycetota</taxon>
        <taxon>Actinomycetes</taxon>
        <taxon>Micrococcales</taxon>
        <taxon>Micrococcaceae</taxon>
        <taxon>Zhihengliuella</taxon>
    </lineage>
</organism>
<dbReference type="InterPro" id="IPR016040">
    <property type="entry name" value="NAD(P)-bd_dom"/>
</dbReference>
<comment type="caution">
    <text evidence="2">The sequence shown here is derived from an EMBL/GenBank/DDBJ whole genome shotgun (WGS) entry which is preliminary data.</text>
</comment>
<evidence type="ECO:0000259" key="1">
    <source>
        <dbReference type="Pfam" id="PF13460"/>
    </source>
</evidence>
<dbReference type="PANTHER" id="PTHR15020:SF50">
    <property type="entry name" value="UPF0659 PROTEIN YMR090W"/>
    <property type="match status" value="1"/>
</dbReference>
<accession>A0ABQ3GD62</accession>